<keyword evidence="3" id="KW-0328">Glycosyltransferase</keyword>
<accession>A0A1I4W2G7</accession>
<dbReference type="GO" id="GO:0016757">
    <property type="term" value="F:glycosyltransferase activity"/>
    <property type="evidence" value="ECO:0007669"/>
    <property type="project" value="UniProtKB-KW"/>
</dbReference>
<dbReference type="Gene3D" id="3.90.550.10">
    <property type="entry name" value="Spore Coat Polysaccharide Biosynthesis Protein SpsA, Chain A"/>
    <property type="match status" value="1"/>
</dbReference>
<evidence type="ECO:0000256" key="1">
    <source>
        <dbReference type="ARBA" id="ARBA00022679"/>
    </source>
</evidence>
<dbReference type="EMBL" id="FOUP01000002">
    <property type="protein sequence ID" value="SFN07672.1"/>
    <property type="molecule type" value="Genomic_DNA"/>
</dbReference>
<evidence type="ECO:0000259" key="2">
    <source>
        <dbReference type="Pfam" id="PF02709"/>
    </source>
</evidence>
<dbReference type="Pfam" id="PF02709">
    <property type="entry name" value="Glyco_transf_7C"/>
    <property type="match status" value="1"/>
</dbReference>
<gene>
    <name evidence="3" type="ORF">SAMN05421805_102499</name>
</gene>
<keyword evidence="1 3" id="KW-0808">Transferase</keyword>
<sequence>MCIVPDVSVIIPLYGQHRGQTSLESVSKAWLAQDVPCEVVVAVAGAIPVRLAADVDAHRVARVTRADGSARAPGLLRNIGARCARAPILYLSDADVLPLGRDFLTRAMKVADTAAFTQPWMHRLIGDSGPNPVDLRAPEPGQCCYVRATKDGRLKPQGDEQLIPQLLAIGGVDIDAPTVIPPRVVFDQHPTSKGDWRVPFHWGGLMLERQLFENVGGYCRRYYGWGCEDDDLLVKVAARHTITRAWQVDTTLTCLHFDHTYPYRGTPERNANIARYTERLAAGPTAMIEEDAAVLRKIK</sequence>
<name>A0A1I4W2G7_9PSEU</name>
<dbReference type="InterPro" id="IPR027791">
    <property type="entry name" value="Galactosyl_T_C"/>
</dbReference>
<organism evidence="3 4">
    <name type="scientific">Saccharopolyspora antimicrobica</name>
    <dbReference type="NCBI Taxonomy" id="455193"/>
    <lineage>
        <taxon>Bacteria</taxon>
        <taxon>Bacillati</taxon>
        <taxon>Actinomycetota</taxon>
        <taxon>Actinomycetes</taxon>
        <taxon>Pseudonocardiales</taxon>
        <taxon>Pseudonocardiaceae</taxon>
        <taxon>Saccharopolyspora</taxon>
    </lineage>
</organism>
<dbReference type="SUPFAM" id="SSF53448">
    <property type="entry name" value="Nucleotide-diphospho-sugar transferases"/>
    <property type="match status" value="1"/>
</dbReference>
<dbReference type="InterPro" id="IPR029044">
    <property type="entry name" value="Nucleotide-diphossugar_trans"/>
</dbReference>
<evidence type="ECO:0000313" key="3">
    <source>
        <dbReference type="EMBL" id="SFN07672.1"/>
    </source>
</evidence>
<protein>
    <submittedName>
        <fullName evidence="3">N-terminal domain of galactosyltransferase</fullName>
    </submittedName>
</protein>
<proteinExistence type="predicted"/>
<dbReference type="STRING" id="455193.SAMN05421805_102499"/>
<feature type="domain" description="Galactosyltransferase C-terminal" evidence="2">
    <location>
        <begin position="203"/>
        <end position="248"/>
    </location>
</feature>
<dbReference type="Proteomes" id="UP000199398">
    <property type="component" value="Unassembled WGS sequence"/>
</dbReference>
<dbReference type="OrthoDB" id="4120491at2"/>
<dbReference type="AlphaFoldDB" id="A0A1I4W2G7"/>
<reference evidence="3 4" key="1">
    <citation type="submission" date="2016-10" db="EMBL/GenBank/DDBJ databases">
        <authorList>
            <person name="de Groot N.N."/>
        </authorList>
    </citation>
    <scope>NUCLEOTIDE SEQUENCE [LARGE SCALE GENOMIC DNA]</scope>
    <source>
        <strain evidence="3 4">CPCC 201259</strain>
    </source>
</reference>
<evidence type="ECO:0000313" key="4">
    <source>
        <dbReference type="Proteomes" id="UP000199398"/>
    </source>
</evidence>
<dbReference type="CDD" id="cd00761">
    <property type="entry name" value="Glyco_tranf_GTA_type"/>
    <property type="match status" value="1"/>
</dbReference>